<protein>
    <submittedName>
        <fullName evidence="1">Uncharacterized protein</fullName>
    </submittedName>
</protein>
<proteinExistence type="predicted"/>
<keyword evidence="2" id="KW-1185">Reference proteome</keyword>
<reference evidence="1 2" key="1">
    <citation type="submission" date="2022-10" db="EMBL/GenBank/DDBJ databases">
        <authorList>
            <person name="Cortes-Martin A."/>
            <person name="Buttimer C.T.H."/>
            <person name="Hill C."/>
        </authorList>
    </citation>
    <scope>NUCLEOTIDE SEQUENCE [LARGE SCALE GENOMIC DNA]</scope>
</reference>
<evidence type="ECO:0000313" key="2">
    <source>
        <dbReference type="Proteomes" id="UP001236076"/>
    </source>
</evidence>
<evidence type="ECO:0000313" key="1">
    <source>
        <dbReference type="EMBL" id="UZZ64411.1"/>
    </source>
</evidence>
<organism evidence="1 2">
    <name type="scientific">Escherichia phage A5-4</name>
    <dbReference type="NCBI Taxonomy" id="2996162"/>
    <lineage>
        <taxon>Viruses</taxon>
        <taxon>Duplodnaviria</taxon>
        <taxon>Heunggongvirae</taxon>
        <taxon>Uroviricota</taxon>
        <taxon>Caudoviricetes</taxon>
        <taxon>Vequintavirinae</taxon>
    </lineage>
</organism>
<gene>
    <name evidence="1" type="ORF">A54_171</name>
</gene>
<dbReference type="Proteomes" id="UP001236076">
    <property type="component" value="Segment"/>
</dbReference>
<accession>A0AAE9PSM2</accession>
<dbReference type="EMBL" id="OP744025">
    <property type="protein sequence ID" value="UZZ64411.1"/>
    <property type="molecule type" value="Genomic_DNA"/>
</dbReference>
<sequence length="61" mass="7297">MRCGKGRWVVREGDYVEILSKENGSLLASFKVKSDMCKEMFDMYLHVMYDVRVDYKIRKIK</sequence>
<name>A0AAE9PSM2_9CAUD</name>